<protein>
    <submittedName>
        <fullName evidence="2">Type VI secretion system baseplate subunit TssE</fullName>
    </submittedName>
</protein>
<dbReference type="InterPro" id="IPR053176">
    <property type="entry name" value="T6SS_TssE1-like"/>
</dbReference>
<evidence type="ECO:0000259" key="1">
    <source>
        <dbReference type="Pfam" id="PF04965"/>
    </source>
</evidence>
<dbReference type="PANTHER" id="PTHR38595:SF2">
    <property type="entry name" value="TYPE VI SECRETION SYSTEM BASEPLATE SUBUNIT TSSE"/>
    <property type="match status" value="1"/>
</dbReference>
<dbReference type="Gene3D" id="3.10.450.40">
    <property type="match status" value="1"/>
</dbReference>
<dbReference type="EMBL" id="CP033019">
    <property type="protein sequence ID" value="AYM77568.1"/>
    <property type="molecule type" value="Genomic_DNA"/>
</dbReference>
<sequence>MDSYVPGLFDRLMDDGGGAAGGVAVRLSLEQLKDAVARDLEELLNTRVALPPGALDAYPECAASIVNYGLIDFAGMCLSSSDDRARICAALKAAIERHEPRLRNVRARLEREAGSINRVGFVISGTLAVMAGGEAVNFDAVLQPSSLRYSINRKGAAA</sequence>
<gene>
    <name evidence="2" type="primary">tssE</name>
    <name evidence="2" type="ORF">D9M09_18505</name>
</gene>
<dbReference type="NCBIfam" id="TIGR03357">
    <property type="entry name" value="VI_zyme"/>
    <property type="match status" value="1"/>
</dbReference>
<dbReference type="RefSeq" id="WP_070224151.1">
    <property type="nucleotide sequence ID" value="NZ_CP033019.1"/>
</dbReference>
<evidence type="ECO:0000313" key="3">
    <source>
        <dbReference type="Proteomes" id="UP000279594"/>
    </source>
</evidence>
<dbReference type="AlphaFoldDB" id="A0A3G2EB55"/>
<dbReference type="InterPro" id="IPR007048">
    <property type="entry name" value="IraD/Gp25-like"/>
</dbReference>
<reference evidence="2 3" key="1">
    <citation type="submission" date="2018-10" db="EMBL/GenBank/DDBJ databases">
        <title>Effects of UV and annual dynamics of microbial communities in freshwater RAS systems.</title>
        <authorList>
            <person name="Bekkelund A.K."/>
            <person name="Hansen B.R."/>
            <person name="Stokken H."/>
            <person name="Eriksen B.F."/>
            <person name="Kashulin N.A."/>
        </authorList>
    </citation>
    <scope>NUCLEOTIDE SEQUENCE [LARGE SCALE GENOMIC DNA]</scope>
    <source>
        <strain evidence="2 3">BHSEK</strain>
    </source>
</reference>
<feature type="domain" description="IraD/Gp25-like" evidence="1">
    <location>
        <begin position="31"/>
        <end position="128"/>
    </location>
</feature>
<accession>A0A3G2EB55</accession>
<dbReference type="PANTHER" id="PTHR38595">
    <property type="entry name" value="CYTOPLASMIC PROTEIN-RELATED"/>
    <property type="match status" value="1"/>
</dbReference>
<name>A0A3G2EB55_9BURK</name>
<dbReference type="Pfam" id="PF04965">
    <property type="entry name" value="GPW_gp25"/>
    <property type="match status" value="1"/>
</dbReference>
<proteinExistence type="predicted"/>
<evidence type="ECO:0000313" key="2">
    <source>
        <dbReference type="EMBL" id="AYM77568.1"/>
    </source>
</evidence>
<organism evidence="2 3">
    <name type="scientific">Janthinobacterium agaricidamnosum</name>
    <dbReference type="NCBI Taxonomy" id="55508"/>
    <lineage>
        <taxon>Bacteria</taxon>
        <taxon>Pseudomonadati</taxon>
        <taxon>Pseudomonadota</taxon>
        <taxon>Betaproteobacteria</taxon>
        <taxon>Burkholderiales</taxon>
        <taxon>Oxalobacteraceae</taxon>
        <taxon>Janthinobacterium</taxon>
    </lineage>
</organism>
<dbReference type="InterPro" id="IPR017737">
    <property type="entry name" value="TssE1-like"/>
</dbReference>
<dbReference type="SUPFAM" id="SSF160719">
    <property type="entry name" value="gpW/gp25-like"/>
    <property type="match status" value="1"/>
</dbReference>
<dbReference type="Proteomes" id="UP000279594">
    <property type="component" value="Chromosome"/>
</dbReference>
<keyword evidence="3" id="KW-1185">Reference proteome</keyword>